<feature type="transmembrane region" description="Helical" evidence="1">
    <location>
        <begin position="54"/>
        <end position="73"/>
    </location>
</feature>
<evidence type="ECO:0000256" key="1">
    <source>
        <dbReference type="SAM" id="Phobius"/>
    </source>
</evidence>
<protein>
    <submittedName>
        <fullName evidence="2">Uncharacterized protein</fullName>
    </submittedName>
</protein>
<keyword evidence="1" id="KW-0812">Transmembrane</keyword>
<dbReference type="AlphaFoldDB" id="A0A3M2L270"/>
<reference evidence="2 3" key="1">
    <citation type="submission" date="2018-10" db="EMBL/GenBank/DDBJ databases">
        <title>Isolation from cow dung.</title>
        <authorList>
            <person name="Ling L."/>
        </authorList>
    </citation>
    <scope>NUCLEOTIDE SEQUENCE [LARGE SCALE GENOMIC DNA]</scope>
    <source>
        <strain evidence="2 3">NEAU-LL90</strain>
    </source>
</reference>
<feature type="transmembrane region" description="Helical" evidence="1">
    <location>
        <begin position="26"/>
        <end position="48"/>
    </location>
</feature>
<accession>A0A3M2L270</accession>
<dbReference type="Proteomes" id="UP000279275">
    <property type="component" value="Unassembled WGS sequence"/>
</dbReference>
<proteinExistence type="predicted"/>
<comment type="caution">
    <text evidence="2">The sequence shown here is derived from an EMBL/GenBank/DDBJ whole genome shotgun (WGS) entry which is preliminary data.</text>
</comment>
<keyword evidence="1" id="KW-0472">Membrane</keyword>
<sequence length="214" mass="22512">MREKPISEVAQPIGLDLIAPERFAPVLARLALLALGLGAGTGLLLAVIVAWPVAVVSGVVLGAPTALYALAVARRRLWLTATVLHARTLWRHRRLDLAQASGAEMLVYPGRLSRVAVRVTVGGDAQIVPVALYTDAGSGREMHLLGLRRLADALAAAPLPTALAVSGVLVAQIQAEIADADLEHRPLYRATRSVRARYSVQPVVLAAAEIAALG</sequence>
<keyword evidence="1" id="KW-1133">Transmembrane helix</keyword>
<evidence type="ECO:0000313" key="3">
    <source>
        <dbReference type="Proteomes" id="UP000279275"/>
    </source>
</evidence>
<dbReference type="EMBL" id="RFFH01000009">
    <property type="protein sequence ID" value="RMI30623.1"/>
    <property type="molecule type" value="Genomic_DNA"/>
</dbReference>
<evidence type="ECO:0000313" key="2">
    <source>
        <dbReference type="EMBL" id="RMI30623.1"/>
    </source>
</evidence>
<gene>
    <name evidence="2" type="ORF">EBN03_21415</name>
</gene>
<organism evidence="2 3">
    <name type="scientific">Nocardia stercoris</name>
    <dbReference type="NCBI Taxonomy" id="2483361"/>
    <lineage>
        <taxon>Bacteria</taxon>
        <taxon>Bacillati</taxon>
        <taxon>Actinomycetota</taxon>
        <taxon>Actinomycetes</taxon>
        <taxon>Mycobacteriales</taxon>
        <taxon>Nocardiaceae</taxon>
        <taxon>Nocardia</taxon>
    </lineage>
</organism>
<dbReference type="OrthoDB" id="4545264at2"/>
<name>A0A3M2L270_9NOCA</name>
<keyword evidence="3" id="KW-1185">Reference proteome</keyword>